<evidence type="ECO:0000313" key="2">
    <source>
        <dbReference type="Proteomes" id="UP001227268"/>
    </source>
</evidence>
<dbReference type="Proteomes" id="UP001227268">
    <property type="component" value="Unassembled WGS sequence"/>
</dbReference>
<name>A0ACC2VSX1_9TREE</name>
<sequence length="902" mass="98622">MAVTKPSIRGYQASPDVDWEGATPRLYQFRSWQTDQTVSTTLGKQSGKGSNQFSDYAKAHAFSNTISPSKSKVGLSPVSPVSSTSSYNTTFHDDSNTQLSIELNRLKPISLSPSLQSAAARAPPPLSALVNDVPRLAPFRPGPASSALLPHLPGPQELIKSTSQTDNVKDGAARSEFGQTTKIVPLPVTTTRPLPLIERKKTYKPPVVTLTADQYALRSTVTRVLGSNLYEPRTTRHPAISSIVFPSGPQASTTSAGNPFNTVPDDGPHPHMSTFSGPANIVPAVPPGFTSVPPGGRSRNEKKLIQEFLATQPLILQPVYQQSPVPLSVIPPGFTSNAPTGRSYHEGKRKKAPPTAEEIREEQQRQAELYHKALRDRPTQPAQPVNMPVSSTSGVGSRKGKSVKSQYKSSAQTESPAIRSVDREMTMESMDTLASLFTLIAHLNCDRPAICSFNPVHPLYEERILKGEITTDIICDKRFTRKSDCVRHERIHVNDRPFTCTMDGCNKSFIQRSALTVHIRTQFSRKFSLSKHFHSTHSDLPVPMELCAEPGPPEATVRNVNLDASALDSGSDLSSAPSSDDTDDEVDSDTSIHLLRETANGKLLKVYENDDAKGKHVKAYHPRREGQQTTTTTQLPPVVTAPSAKKRKYENAEFKHATSRYDLAKPSLQSGVALEEYVRLGPTLSTDVHIYSQVDGHRRQTRGAKLGGAVSATRDEIALPLGTIYGPATTASANNYEYPSRSQTMRPAKYEASTAIFRPTGNPHHQPVYLSMQTSGSGGHLYPTSPPTHQQTFTNHDNIRAVRDAPRSRIQGYQTETPLAMNTSKQSSAYTTAEYREHHIDNARSLSRRALLPVLTDNLDCTSPAGRTKQINSFDSAITMVDSPAESTSVNEEEEESKGMNL</sequence>
<evidence type="ECO:0000313" key="1">
    <source>
        <dbReference type="EMBL" id="KAJ9102442.1"/>
    </source>
</evidence>
<dbReference type="EMBL" id="JASBWT010000008">
    <property type="protein sequence ID" value="KAJ9102442.1"/>
    <property type="molecule type" value="Genomic_DNA"/>
</dbReference>
<reference evidence="1" key="1">
    <citation type="submission" date="2023-04" db="EMBL/GenBank/DDBJ databases">
        <title>Draft Genome sequencing of Naganishia species isolated from polar environments using Oxford Nanopore Technology.</title>
        <authorList>
            <person name="Leo P."/>
            <person name="Venkateswaran K."/>
        </authorList>
    </citation>
    <scope>NUCLEOTIDE SEQUENCE</scope>
    <source>
        <strain evidence="1">MNA-CCFEE 5423</strain>
    </source>
</reference>
<organism evidence="1 2">
    <name type="scientific">Naganishia friedmannii</name>
    <dbReference type="NCBI Taxonomy" id="89922"/>
    <lineage>
        <taxon>Eukaryota</taxon>
        <taxon>Fungi</taxon>
        <taxon>Dikarya</taxon>
        <taxon>Basidiomycota</taxon>
        <taxon>Agaricomycotina</taxon>
        <taxon>Tremellomycetes</taxon>
        <taxon>Filobasidiales</taxon>
        <taxon>Filobasidiaceae</taxon>
        <taxon>Naganishia</taxon>
    </lineage>
</organism>
<protein>
    <submittedName>
        <fullName evidence="1">Uncharacterized protein</fullName>
    </submittedName>
</protein>
<keyword evidence="2" id="KW-1185">Reference proteome</keyword>
<comment type="caution">
    <text evidence="1">The sequence shown here is derived from an EMBL/GenBank/DDBJ whole genome shotgun (WGS) entry which is preliminary data.</text>
</comment>
<accession>A0ACC2VSX1</accession>
<gene>
    <name evidence="1" type="ORF">QFC21_002842</name>
</gene>
<proteinExistence type="predicted"/>